<dbReference type="STRING" id="52838.A0A4S8JPU4"/>
<dbReference type="PANTHER" id="PTHR33334">
    <property type="entry name" value="PROTEIN LNK1"/>
    <property type="match status" value="1"/>
</dbReference>
<organism evidence="2 3">
    <name type="scientific">Musa balbisiana</name>
    <name type="common">Banana</name>
    <dbReference type="NCBI Taxonomy" id="52838"/>
    <lineage>
        <taxon>Eukaryota</taxon>
        <taxon>Viridiplantae</taxon>
        <taxon>Streptophyta</taxon>
        <taxon>Embryophyta</taxon>
        <taxon>Tracheophyta</taxon>
        <taxon>Spermatophyta</taxon>
        <taxon>Magnoliopsida</taxon>
        <taxon>Liliopsida</taxon>
        <taxon>Zingiberales</taxon>
        <taxon>Musaceae</taxon>
        <taxon>Musa</taxon>
    </lineage>
</organism>
<evidence type="ECO:0000313" key="3">
    <source>
        <dbReference type="Proteomes" id="UP000317650"/>
    </source>
</evidence>
<dbReference type="GO" id="GO:0007623">
    <property type="term" value="P:circadian rhythm"/>
    <property type="evidence" value="ECO:0007669"/>
    <property type="project" value="InterPro"/>
</dbReference>
<dbReference type="AlphaFoldDB" id="A0A4S8JPU4"/>
<dbReference type="GO" id="GO:0006355">
    <property type="term" value="P:regulation of DNA-templated transcription"/>
    <property type="evidence" value="ECO:0007669"/>
    <property type="project" value="InterPro"/>
</dbReference>
<evidence type="ECO:0000313" key="2">
    <source>
        <dbReference type="EMBL" id="THU63829.1"/>
    </source>
</evidence>
<feature type="region of interest" description="Disordered" evidence="1">
    <location>
        <begin position="1"/>
        <end position="27"/>
    </location>
</feature>
<reference evidence="2 3" key="1">
    <citation type="journal article" date="2019" name="Nat. Plants">
        <title>Genome sequencing of Musa balbisiana reveals subgenome evolution and function divergence in polyploid bananas.</title>
        <authorList>
            <person name="Yao X."/>
        </authorList>
    </citation>
    <scope>NUCLEOTIDE SEQUENCE [LARGE SCALE GENOMIC DNA]</scope>
    <source>
        <strain evidence="3">cv. DH-PKW</strain>
        <tissue evidence="2">Leaves</tissue>
    </source>
</reference>
<keyword evidence="3" id="KW-1185">Reference proteome</keyword>
<accession>A0A4S8JPU4</accession>
<proteinExistence type="predicted"/>
<name>A0A4S8JPU4_MUSBA</name>
<protein>
    <submittedName>
        <fullName evidence="2">Uncharacterized protein</fullName>
    </submittedName>
</protein>
<comment type="caution">
    <text evidence="2">The sequence shown here is derived from an EMBL/GenBank/DDBJ whole genome shotgun (WGS) entry which is preliminary data.</text>
</comment>
<gene>
    <name evidence="2" type="ORF">C4D60_Mb01t19970</name>
</gene>
<dbReference type="PANTHER" id="PTHR33334:SF5">
    <property type="entry name" value="PROTEIN LNK2"/>
    <property type="match status" value="1"/>
</dbReference>
<dbReference type="EMBL" id="PYDT01000004">
    <property type="protein sequence ID" value="THU63829.1"/>
    <property type="molecule type" value="Genomic_DNA"/>
</dbReference>
<sequence>MERQSASDTSSSNKNSRDEEELPAYEETKRLCRSSVLPDAETHTNPIDRTVAHLLFKPSELFTRPVKEELPQSPVAYDPEWRRMNVQNHSNISRCAFGVPCLVVNYFNEFGFSISIVLFPDN</sequence>
<dbReference type="InterPro" id="IPR039928">
    <property type="entry name" value="LNK"/>
</dbReference>
<evidence type="ECO:0000256" key="1">
    <source>
        <dbReference type="SAM" id="MobiDB-lite"/>
    </source>
</evidence>
<feature type="compositionally biased region" description="Low complexity" evidence="1">
    <location>
        <begin position="1"/>
        <end position="14"/>
    </location>
</feature>
<dbReference type="Proteomes" id="UP000317650">
    <property type="component" value="Chromosome 1"/>
</dbReference>